<keyword evidence="2" id="KW-1185">Reference proteome</keyword>
<organism evidence="1 2">
    <name type="scientific">Dryococelus australis</name>
    <dbReference type="NCBI Taxonomy" id="614101"/>
    <lineage>
        <taxon>Eukaryota</taxon>
        <taxon>Metazoa</taxon>
        <taxon>Ecdysozoa</taxon>
        <taxon>Arthropoda</taxon>
        <taxon>Hexapoda</taxon>
        <taxon>Insecta</taxon>
        <taxon>Pterygota</taxon>
        <taxon>Neoptera</taxon>
        <taxon>Polyneoptera</taxon>
        <taxon>Phasmatodea</taxon>
        <taxon>Verophasmatodea</taxon>
        <taxon>Anareolatae</taxon>
        <taxon>Phasmatidae</taxon>
        <taxon>Eurycanthinae</taxon>
        <taxon>Dryococelus</taxon>
    </lineage>
</organism>
<name>A0ABQ9HJU2_9NEOP</name>
<evidence type="ECO:0000313" key="2">
    <source>
        <dbReference type="Proteomes" id="UP001159363"/>
    </source>
</evidence>
<evidence type="ECO:0000313" key="1">
    <source>
        <dbReference type="EMBL" id="KAJ8884455.1"/>
    </source>
</evidence>
<reference evidence="1 2" key="1">
    <citation type="submission" date="2023-02" db="EMBL/GenBank/DDBJ databases">
        <title>LHISI_Scaffold_Assembly.</title>
        <authorList>
            <person name="Stuart O.P."/>
            <person name="Cleave R."/>
            <person name="Magrath M.J.L."/>
            <person name="Mikheyev A.S."/>
        </authorList>
    </citation>
    <scope>NUCLEOTIDE SEQUENCE [LARGE SCALE GENOMIC DNA]</scope>
    <source>
        <strain evidence="1">Daus_M_001</strain>
        <tissue evidence="1">Leg muscle</tissue>
    </source>
</reference>
<proteinExistence type="predicted"/>
<protein>
    <submittedName>
        <fullName evidence="1">Uncharacterized protein</fullName>
    </submittedName>
</protein>
<gene>
    <name evidence="1" type="ORF">PR048_016312</name>
</gene>
<accession>A0ABQ9HJU2</accession>
<dbReference type="Proteomes" id="UP001159363">
    <property type="component" value="Chromosome 4"/>
</dbReference>
<sequence>MEEPTYLERLSMVTPFVKKKNTSMRKAITPNEMVKVTLRYLVTGRTLDDLKFSVQQWGRNEKTLRGNLNISGTFRIASESLMGSM</sequence>
<dbReference type="EMBL" id="JARBHB010000005">
    <property type="protein sequence ID" value="KAJ8884455.1"/>
    <property type="molecule type" value="Genomic_DNA"/>
</dbReference>
<comment type="caution">
    <text evidence="1">The sequence shown here is derived from an EMBL/GenBank/DDBJ whole genome shotgun (WGS) entry which is preliminary data.</text>
</comment>